<comment type="similarity">
    <text evidence="10">Belongs to the class I-like SAM-binding methyltransferase superfamily. rRNA adenine N(6)-methyltransferase family.</text>
</comment>
<gene>
    <name evidence="15" type="ORF">SCF082_LOCUS28483</name>
</gene>
<dbReference type="CDD" id="cd06432">
    <property type="entry name" value="GT8_HUGT1_C_like"/>
    <property type="match status" value="1"/>
</dbReference>
<dbReference type="PANTHER" id="PTHR11226:SF0">
    <property type="entry name" value="UDP-GLUCOSE:GLYCOPROTEIN GLUCOSYLTRANSFERASE"/>
    <property type="match status" value="1"/>
</dbReference>
<feature type="region of interest" description="Disordered" evidence="11">
    <location>
        <begin position="408"/>
        <end position="429"/>
    </location>
</feature>
<dbReference type="EMBL" id="CAXAMM010022447">
    <property type="protein sequence ID" value="CAK9051998.1"/>
    <property type="molecule type" value="Genomic_DNA"/>
</dbReference>
<comment type="caution">
    <text evidence="10">Lacks conserved residue(s) required for the propagation of feature annotation.</text>
</comment>
<evidence type="ECO:0000256" key="11">
    <source>
        <dbReference type="SAM" id="MobiDB-lite"/>
    </source>
</evidence>
<evidence type="ECO:0000256" key="9">
    <source>
        <dbReference type="ARBA" id="ARBA00023136"/>
    </source>
</evidence>
<comment type="subcellular location">
    <subcellularLocation>
        <location evidence="2">Membrane</location>
        <topology evidence="2">Multi-pass membrane protein</topology>
    </subcellularLocation>
</comment>
<keyword evidence="6 12" id="KW-0812">Transmembrane</keyword>
<dbReference type="InterPro" id="IPR040497">
    <property type="entry name" value="Glyco_transf_24"/>
</dbReference>
<evidence type="ECO:0000256" key="10">
    <source>
        <dbReference type="PROSITE-ProRule" id="PRU01026"/>
    </source>
</evidence>
<feature type="transmembrane region" description="Helical" evidence="12">
    <location>
        <begin position="77"/>
        <end position="97"/>
    </location>
</feature>
<evidence type="ECO:0000256" key="6">
    <source>
        <dbReference type="ARBA" id="ARBA00022692"/>
    </source>
</evidence>
<feature type="transmembrane region" description="Helical" evidence="12">
    <location>
        <begin position="242"/>
        <end position="259"/>
    </location>
</feature>
<organism evidence="15 16">
    <name type="scientific">Durusdinium trenchii</name>
    <dbReference type="NCBI Taxonomy" id="1381693"/>
    <lineage>
        <taxon>Eukaryota</taxon>
        <taxon>Sar</taxon>
        <taxon>Alveolata</taxon>
        <taxon>Dinophyceae</taxon>
        <taxon>Suessiales</taxon>
        <taxon>Symbiodiniaceae</taxon>
        <taxon>Durusdinium</taxon>
    </lineage>
</organism>
<dbReference type="Gene3D" id="3.40.50.150">
    <property type="entry name" value="Vaccinia Virus protein VP39"/>
    <property type="match status" value="1"/>
</dbReference>
<accession>A0ABP0MLD2</accession>
<keyword evidence="13" id="KW-0732">Signal</keyword>
<comment type="cofactor">
    <cofactor evidence="1">
        <name>Ca(2+)</name>
        <dbReference type="ChEBI" id="CHEBI:29108"/>
    </cofactor>
</comment>
<dbReference type="Proteomes" id="UP001642464">
    <property type="component" value="Unassembled WGS sequence"/>
</dbReference>
<feature type="transmembrane region" description="Helical" evidence="12">
    <location>
        <begin position="103"/>
        <end position="122"/>
    </location>
</feature>
<feature type="signal peptide" evidence="13">
    <location>
        <begin position="1"/>
        <end position="19"/>
    </location>
</feature>
<evidence type="ECO:0000256" key="1">
    <source>
        <dbReference type="ARBA" id="ARBA00001913"/>
    </source>
</evidence>
<feature type="binding site" evidence="10">
    <location>
        <position position="693"/>
    </location>
    <ligand>
        <name>S-adenosyl-L-methionine</name>
        <dbReference type="ChEBI" id="CHEBI:59789"/>
    </ligand>
</feature>
<evidence type="ECO:0000256" key="12">
    <source>
        <dbReference type="SAM" id="Phobius"/>
    </source>
</evidence>
<dbReference type="InterPro" id="IPR029063">
    <property type="entry name" value="SAM-dependent_MTases_sf"/>
</dbReference>
<feature type="binding site" evidence="10">
    <location>
        <position position="561"/>
    </location>
    <ligand>
        <name>S-adenosyl-L-methionine</name>
        <dbReference type="ChEBI" id="CHEBI:59789"/>
    </ligand>
</feature>
<dbReference type="InterPro" id="IPR002781">
    <property type="entry name" value="TM_pro_TauE-like"/>
</dbReference>
<dbReference type="InterPro" id="IPR001737">
    <property type="entry name" value="KsgA/Erm"/>
</dbReference>
<dbReference type="Pfam" id="PF00398">
    <property type="entry name" value="RrnaAD"/>
    <property type="match status" value="1"/>
</dbReference>
<evidence type="ECO:0000256" key="13">
    <source>
        <dbReference type="SAM" id="SignalP"/>
    </source>
</evidence>
<dbReference type="Pfam" id="PF05265">
    <property type="entry name" value="DUF723"/>
    <property type="match status" value="1"/>
</dbReference>
<feature type="binding site" evidence="10">
    <location>
        <position position="590"/>
    </location>
    <ligand>
        <name>S-adenosyl-L-methionine</name>
        <dbReference type="ChEBI" id="CHEBI:59789"/>
    </ligand>
</feature>
<dbReference type="Pfam" id="PF01925">
    <property type="entry name" value="TauE"/>
    <property type="match status" value="1"/>
</dbReference>
<keyword evidence="8 12" id="KW-1133">Transmembrane helix</keyword>
<keyword evidence="7 10" id="KW-0694">RNA-binding</keyword>
<keyword evidence="4 10" id="KW-0808">Transferase</keyword>
<dbReference type="Pfam" id="PF18404">
    <property type="entry name" value="Glyco_transf_24"/>
    <property type="match status" value="1"/>
</dbReference>
<evidence type="ECO:0000256" key="8">
    <source>
        <dbReference type="ARBA" id="ARBA00022989"/>
    </source>
</evidence>
<comment type="caution">
    <text evidence="15">The sequence shown here is derived from an EMBL/GenBank/DDBJ whole genome shotgun (WGS) entry which is preliminary data.</text>
</comment>
<dbReference type="InterPro" id="IPR029044">
    <property type="entry name" value="Nucleotide-diphossugar_trans"/>
</dbReference>
<evidence type="ECO:0000313" key="16">
    <source>
        <dbReference type="Proteomes" id="UP001642464"/>
    </source>
</evidence>
<keyword evidence="5 10" id="KW-0949">S-adenosyl-L-methionine</keyword>
<evidence type="ECO:0000256" key="2">
    <source>
        <dbReference type="ARBA" id="ARBA00004141"/>
    </source>
</evidence>
<name>A0ABP0MLD2_9DINO</name>
<protein>
    <recommendedName>
        <fullName evidence="14">Ribosomal RNA adenine methylase transferase N-terminal domain-containing protein</fullName>
    </recommendedName>
</protein>
<feature type="transmembrane region" description="Helical" evidence="12">
    <location>
        <begin position="213"/>
        <end position="230"/>
    </location>
</feature>
<dbReference type="SUPFAM" id="SSF53335">
    <property type="entry name" value="S-adenosyl-L-methionine-dependent methyltransferases"/>
    <property type="match status" value="1"/>
</dbReference>
<dbReference type="SMART" id="SM00650">
    <property type="entry name" value="rADc"/>
    <property type="match status" value="1"/>
</dbReference>
<sequence length="1223" mass="136042">MATMVLISFSTALLAELSGATLGFGPAILYEISWQLSSVLNLSSGALEMAVFHIVLQEVPCSLLQMVLLRKSLRPRLLLVSVVPLLATLPLGTLLLVRFGHSLFAKQVLGGFFLALAGFNVWKEHRQKQGMQRAKPNLEDRCGPVTFWLTFTAACSGILRGALGLAGPPFMVLLLFFSVETPVWRSLGNALRLAMLPAQGLMLGFHDWQAADWPIYLALMMGGLTGLLAGNRLAERVDAKAFHRWLLLFLVAGGLLMLTSGSPRLSQWSAAFVVLSALLMLTAASQQGWWTTILSLLPHDAARQWHLDCLKSFVASGCTGHLHLFATNVSTSTSLNAWHWSCHRLRRTNSTGERSTLGTRKRYVATLDFTKLGPRCNLASLKSGPSNETFELVTRNDLEAGDRMTAVPFNSSAHDEPTRGLAPTGPMRGSRMVHGAVTAITRPVRGVRASSSTRGDFATTSLKQLDRLHPGRRKQAFREDCARIWGNLYDYSTAKYQDNHTPVLIRCPLHGIFRMRPRDHLQRRLGCPKCGSSVPGSVHDTAATLARAPSETAPRWGQHRLQSYSVAEQIAAAALRSREHTEPRWVAEIGVGTGVLTSALLKRLRSTSKSGGVVGFEIDEEILKEGFSKGGELHRHRAQCYDLTEDAKSCTRADWAAKLSDGESEGSRLRCVILKGNVLTCQIPLQCQTLVGNLPYGISSALLRHFLRQDPPLRRMVLMLQKEFAQKLLAKPGSSKFTALSALCAASCTSQVLIDRLGPELFQPPPRVDSQVLLLEPKQARGALRPSFERLCHALLPPDSRRSADLPLQSALEAVEAEGKSLELPPRWRVAFGPAGVDPAMRTSQLSVENLLALSDVLDELSGRAKTEVSSYITPPHQLRVKMRPGKSHDALFAEEGTKARRRARGSRIMSALQSLLGSSQADQASVVKKAADGEETVHIFSVASGHLYEKLLGIMILSVRNNTQNPLHFWFIDNFLSPKFKAFIPWLAARYDFKYDFVTYKWPSWLNPQSEKQRLIWAYKILFLDVLFPQDVPKIIFIDADQVVRADVKELWELDLKGKVYGFVPMGDSNPDTEGFRFWKQGYWKSHLQGLPYHISALFVVDLLEFRRTSTGETLRGVYNQLSRDPNSLANLDQDLPNFAQHQVPIFTLPTEWLWCETWCSQESKKLAKTIDLCQNPLTKEPKIVMAKRIISEWQTYHNEVQSLQEEHDDASTSMPPGKVEL</sequence>
<reference evidence="15 16" key="1">
    <citation type="submission" date="2024-02" db="EMBL/GenBank/DDBJ databases">
        <authorList>
            <person name="Chen Y."/>
            <person name="Shah S."/>
            <person name="Dougan E. K."/>
            <person name="Thang M."/>
            <person name="Chan C."/>
        </authorList>
    </citation>
    <scope>NUCLEOTIDE SEQUENCE [LARGE SCALE GENOMIC DNA]</scope>
</reference>
<dbReference type="SUPFAM" id="SSF53448">
    <property type="entry name" value="Nucleotide-diphospho-sugar transferases"/>
    <property type="match status" value="1"/>
</dbReference>
<keyword evidence="3 10" id="KW-0489">Methyltransferase</keyword>
<proteinExistence type="inferred from homology"/>
<evidence type="ECO:0000256" key="7">
    <source>
        <dbReference type="ARBA" id="ARBA00022884"/>
    </source>
</evidence>
<dbReference type="PANTHER" id="PTHR11226">
    <property type="entry name" value="UDP-GLUCOSE GLYCOPROTEIN:GLUCOSYLTRANSFERASE"/>
    <property type="match status" value="1"/>
</dbReference>
<evidence type="ECO:0000313" key="15">
    <source>
        <dbReference type="EMBL" id="CAK9051998.1"/>
    </source>
</evidence>
<feature type="domain" description="Ribosomal RNA adenine methylase transferase N-terminal" evidence="14">
    <location>
        <begin position="566"/>
        <end position="779"/>
    </location>
</feature>
<feature type="chain" id="PRO_5046216508" description="Ribosomal RNA adenine methylase transferase N-terminal domain-containing protein" evidence="13">
    <location>
        <begin position="20"/>
        <end position="1223"/>
    </location>
</feature>
<dbReference type="InterPro" id="IPR009448">
    <property type="entry name" value="UDP-g_GGtrans"/>
</dbReference>
<dbReference type="InterPro" id="IPR007929">
    <property type="entry name" value="DUF723"/>
</dbReference>
<feature type="transmembrane region" description="Helical" evidence="12">
    <location>
        <begin position="39"/>
        <end position="56"/>
    </location>
</feature>
<keyword evidence="9 12" id="KW-0472">Membrane</keyword>
<dbReference type="Gene3D" id="3.90.550.10">
    <property type="entry name" value="Spore Coat Polysaccharide Biosynthesis Protein SpsA, Chain A"/>
    <property type="match status" value="1"/>
</dbReference>
<feature type="binding site" evidence="10">
    <location>
        <position position="559"/>
    </location>
    <ligand>
        <name>S-adenosyl-L-methionine</name>
        <dbReference type="ChEBI" id="CHEBI:59789"/>
    </ligand>
</feature>
<evidence type="ECO:0000256" key="5">
    <source>
        <dbReference type="ARBA" id="ARBA00022691"/>
    </source>
</evidence>
<evidence type="ECO:0000256" key="3">
    <source>
        <dbReference type="ARBA" id="ARBA00022603"/>
    </source>
</evidence>
<keyword evidence="16" id="KW-1185">Reference proteome</keyword>
<feature type="binding site" evidence="10">
    <location>
        <position position="617"/>
    </location>
    <ligand>
        <name>S-adenosyl-L-methionine</name>
        <dbReference type="ChEBI" id="CHEBI:59789"/>
    </ligand>
</feature>
<dbReference type="InterPro" id="IPR020598">
    <property type="entry name" value="rRNA_Ade_methylase_Trfase_N"/>
</dbReference>
<dbReference type="PROSITE" id="PS51689">
    <property type="entry name" value="SAM_RNA_A_N6_MT"/>
    <property type="match status" value="1"/>
</dbReference>
<evidence type="ECO:0000259" key="14">
    <source>
        <dbReference type="SMART" id="SM00650"/>
    </source>
</evidence>
<evidence type="ECO:0000256" key="4">
    <source>
        <dbReference type="ARBA" id="ARBA00022679"/>
    </source>
</evidence>